<proteinExistence type="predicted"/>
<organism evidence="1 2">
    <name type="scientific">Ambrosiozyma monospora</name>
    <name type="common">Yeast</name>
    <name type="synonym">Endomycopsis monosporus</name>
    <dbReference type="NCBI Taxonomy" id="43982"/>
    <lineage>
        <taxon>Eukaryota</taxon>
        <taxon>Fungi</taxon>
        <taxon>Dikarya</taxon>
        <taxon>Ascomycota</taxon>
        <taxon>Saccharomycotina</taxon>
        <taxon>Pichiomycetes</taxon>
        <taxon>Pichiales</taxon>
        <taxon>Pichiaceae</taxon>
        <taxon>Ambrosiozyma</taxon>
    </lineage>
</organism>
<accession>A0A9W6WLB4</accession>
<keyword evidence="2" id="KW-1185">Reference proteome</keyword>
<comment type="caution">
    <text evidence="1">The sequence shown here is derived from an EMBL/GenBank/DDBJ whole genome shotgun (WGS) entry which is preliminary data.</text>
</comment>
<sequence length="70" mass="8040">MCRDFPKMTPQYLDQVVHGATQPYKSSNNQTPVVHAISVPTSQLKAQYLDYEHHPVVHAMCRDFPKMTPQ</sequence>
<evidence type="ECO:0000313" key="2">
    <source>
        <dbReference type="Proteomes" id="UP001165063"/>
    </source>
</evidence>
<evidence type="ECO:0000313" key="1">
    <source>
        <dbReference type="EMBL" id="GME80660.1"/>
    </source>
</evidence>
<protein>
    <submittedName>
        <fullName evidence="1">Unnamed protein product</fullName>
    </submittedName>
</protein>
<dbReference type="Proteomes" id="UP001165063">
    <property type="component" value="Unassembled WGS sequence"/>
</dbReference>
<dbReference type="AlphaFoldDB" id="A0A9W6WLB4"/>
<dbReference type="EMBL" id="BSXU01014335">
    <property type="protein sequence ID" value="GME80660.1"/>
    <property type="molecule type" value="Genomic_DNA"/>
</dbReference>
<reference evidence="1" key="1">
    <citation type="submission" date="2023-04" db="EMBL/GenBank/DDBJ databases">
        <title>Ambrosiozyma monospora NBRC 1965.</title>
        <authorList>
            <person name="Ichikawa N."/>
            <person name="Sato H."/>
            <person name="Tonouchi N."/>
        </authorList>
    </citation>
    <scope>NUCLEOTIDE SEQUENCE</scope>
    <source>
        <strain evidence="1">NBRC 1965</strain>
    </source>
</reference>
<name>A0A9W6WLB4_AMBMO</name>
<gene>
    <name evidence="1" type="ORF">Amon01_000988000</name>
</gene>